<protein>
    <recommendedName>
        <fullName evidence="6">Triacylglycerol lipase</fullName>
    </recommendedName>
</protein>
<feature type="region of interest" description="Disordered" evidence="1">
    <location>
        <begin position="296"/>
        <end position="349"/>
    </location>
</feature>
<evidence type="ECO:0000256" key="2">
    <source>
        <dbReference type="SAM" id="Phobius"/>
    </source>
</evidence>
<dbReference type="Pfam" id="PF00657">
    <property type="entry name" value="Lipase_GDSL"/>
    <property type="match status" value="2"/>
</dbReference>
<dbReference type="InterPro" id="IPR038885">
    <property type="entry name" value="PLB1"/>
</dbReference>
<gene>
    <name evidence="4" type="ORF">ACEWY4_005511</name>
</gene>
<dbReference type="InterPro" id="IPR036514">
    <property type="entry name" value="SGNH_hydro_sf"/>
</dbReference>
<dbReference type="InterPro" id="IPR001087">
    <property type="entry name" value="GDSL"/>
</dbReference>
<proteinExistence type="predicted"/>
<dbReference type="PANTHER" id="PTHR21325:SF52">
    <property type="entry name" value="PHOSPHOLIPASE B1, MEMBRANE-ASSOCIATED"/>
    <property type="match status" value="1"/>
</dbReference>
<feature type="chain" id="PRO_5044761008" description="Triacylglycerol lipase" evidence="3">
    <location>
        <begin position="25"/>
        <end position="1082"/>
    </location>
</feature>
<name>A0ABD1KJ60_9TELE</name>
<dbReference type="EMBL" id="JBHFQA010000005">
    <property type="protein sequence ID" value="KAL2099031.1"/>
    <property type="molecule type" value="Genomic_DNA"/>
</dbReference>
<feature type="transmembrane region" description="Helical" evidence="2">
    <location>
        <begin position="1036"/>
        <end position="1060"/>
    </location>
</feature>
<feature type="signal peptide" evidence="3">
    <location>
        <begin position="1"/>
        <end position="24"/>
    </location>
</feature>
<keyword evidence="2" id="KW-0812">Transmembrane</keyword>
<evidence type="ECO:0000313" key="5">
    <source>
        <dbReference type="Proteomes" id="UP001591681"/>
    </source>
</evidence>
<evidence type="ECO:0000256" key="3">
    <source>
        <dbReference type="SAM" id="SignalP"/>
    </source>
</evidence>
<keyword evidence="2" id="KW-0472">Membrane</keyword>
<sequence>MATQGCAVVSSISLLLFLSTATDCLVPLPKSESSMLSLEHEKTADTYPFLCASFGPSPSSPSSVHHIRPSDLAVFSALGLSNSPQAAHVSKWIAEILSIFNPHISTVLPNMPLSRNRNLLEQAEDLVLSLRRGEAVESDNCWGLLLMFVNVDELHVSPGQEAAAVSSATKEIEEVLSTLQSQLHHTLVRVVVWSEDGEALYSSKSTLEKAVLTGVLQESVSGLLASRQWFGERDDFSAVLLSSPLGNHHSNHHSARPTTNPTANQHTLQLWAEMLQSVTDQPSEYDDGMSRIACPTEDLPYLRTQRNSQLEFRKKTDTQSTPRLDPVNGSELPCADRNPSPSTPSSVHELRPADIKVVAALGDSLTAANGAGSAPSNLLGVLTEYRGISWSIGGDFDLNRVTTLPNVLREFNPSLVGFSLGKGSEDSPKAFLNQAVPGANAHDLPKQARVLIQKMKNDTRIDFQNDWKVITLFIGGNDLCDHCSDSVYYSTANIVGRIQETLDILHKEVPRALVNLVEVMYIVPLRKLQQDSSLKCPTWLLNRLCRCVVKPRDGSRELRMVADLNRGYQRGMVELVDSGRYDTHDNFTVVVQPFFREVVLPLLDDGRPDRSYFAPDCFHLSQKAHSLMARALWNNMLEPVGNKTSTYDFSAGLGLQCPSESAPYLRTYRNSNYTYPGPAPLPTPPSNWGSDFSCTDTAPSPTVPTSVHSLRPGDIKVVASLGDSITAGFGAKAKHLGQLRDEERGVSWSIGGDETLETVTTLPNILKKFNPNVYGFSMGKDNSTKGFNMAISGAKAGGIPRQVRDLIQAWKNDGRVDWENDWKLVTLFIGGNDLCQYCHDRVSLSTKNYMHYIRESLDMLYNEVPRVLVNVAEILQIEDLRKIHTNSLGCQLLQKSLCPCFLIPGENSPELSEMKRINREFQVQTEALVSEGHYDGRDDFAVVIQPFFQNSVVPMNSVGQPDLDFFSVDCFHFTERGHAEMAIALWNNMLEPVDSKQIYNNFTHDRSKIKCPTKDHPYIFTRVPDTPQPVRCPESLPVWATAVLAVVSLVIGWAVTWALLSCRERRNSQEIASNVEMKAVKF</sequence>
<dbReference type="AlphaFoldDB" id="A0ABD1KJ60"/>
<keyword evidence="3" id="KW-0732">Signal</keyword>
<evidence type="ECO:0008006" key="6">
    <source>
        <dbReference type="Google" id="ProtNLM"/>
    </source>
</evidence>
<comment type="caution">
    <text evidence="4">The sequence shown here is derived from an EMBL/GenBank/DDBJ whole genome shotgun (WGS) entry which is preliminary data.</text>
</comment>
<keyword evidence="5" id="KW-1185">Reference proteome</keyword>
<dbReference type="Gene3D" id="3.40.50.1110">
    <property type="entry name" value="SGNH hydrolase"/>
    <property type="match status" value="2"/>
</dbReference>
<keyword evidence="2" id="KW-1133">Transmembrane helix</keyword>
<dbReference type="SUPFAM" id="SSF52266">
    <property type="entry name" value="SGNH hydrolase"/>
    <property type="match status" value="2"/>
</dbReference>
<evidence type="ECO:0000256" key="1">
    <source>
        <dbReference type="SAM" id="MobiDB-lite"/>
    </source>
</evidence>
<reference evidence="4 5" key="1">
    <citation type="submission" date="2024-09" db="EMBL/GenBank/DDBJ databases">
        <title>A chromosome-level genome assembly of Gray's grenadier anchovy, Coilia grayii.</title>
        <authorList>
            <person name="Fu Z."/>
        </authorList>
    </citation>
    <scope>NUCLEOTIDE SEQUENCE [LARGE SCALE GENOMIC DNA]</scope>
    <source>
        <strain evidence="4">G4</strain>
        <tissue evidence="4">Muscle</tissue>
    </source>
</reference>
<dbReference type="InterPro" id="IPR035547">
    <property type="entry name" value="Phospholipase_B"/>
</dbReference>
<dbReference type="CDD" id="cd01824">
    <property type="entry name" value="Phospholipase_B_like"/>
    <property type="match status" value="2"/>
</dbReference>
<dbReference type="Proteomes" id="UP001591681">
    <property type="component" value="Unassembled WGS sequence"/>
</dbReference>
<dbReference type="PANTHER" id="PTHR21325">
    <property type="entry name" value="PHOSPHOLIPASE B, PLB1"/>
    <property type="match status" value="1"/>
</dbReference>
<organism evidence="4 5">
    <name type="scientific">Coilia grayii</name>
    <name type="common">Gray's grenadier anchovy</name>
    <dbReference type="NCBI Taxonomy" id="363190"/>
    <lineage>
        <taxon>Eukaryota</taxon>
        <taxon>Metazoa</taxon>
        <taxon>Chordata</taxon>
        <taxon>Craniata</taxon>
        <taxon>Vertebrata</taxon>
        <taxon>Euteleostomi</taxon>
        <taxon>Actinopterygii</taxon>
        <taxon>Neopterygii</taxon>
        <taxon>Teleostei</taxon>
        <taxon>Clupei</taxon>
        <taxon>Clupeiformes</taxon>
        <taxon>Clupeoidei</taxon>
        <taxon>Engraulidae</taxon>
        <taxon>Coilinae</taxon>
        <taxon>Coilia</taxon>
    </lineage>
</organism>
<evidence type="ECO:0000313" key="4">
    <source>
        <dbReference type="EMBL" id="KAL2099031.1"/>
    </source>
</evidence>
<accession>A0ABD1KJ60</accession>